<dbReference type="EMBL" id="JAERWK010000020">
    <property type="protein sequence ID" value="MBM9468650.1"/>
    <property type="molecule type" value="Genomic_DNA"/>
</dbReference>
<dbReference type="RefSeq" id="WP_205261599.1">
    <property type="nucleotide sequence ID" value="NZ_JAERWK010000020.1"/>
</dbReference>
<evidence type="ECO:0000313" key="2">
    <source>
        <dbReference type="EMBL" id="MBM9468650.1"/>
    </source>
</evidence>
<gene>
    <name evidence="2" type="ORF">JL106_15310</name>
</gene>
<dbReference type="AlphaFoldDB" id="A0A938YIZ0"/>
<keyword evidence="3" id="KW-1185">Reference proteome</keyword>
<comment type="caution">
    <text evidence="2">The sequence shown here is derived from an EMBL/GenBank/DDBJ whole genome shotgun (WGS) entry which is preliminary data.</text>
</comment>
<dbReference type="Proteomes" id="UP000663792">
    <property type="component" value="Unassembled WGS sequence"/>
</dbReference>
<evidence type="ECO:0000256" key="1">
    <source>
        <dbReference type="SAM" id="MobiDB-lite"/>
    </source>
</evidence>
<protein>
    <submittedName>
        <fullName evidence="2">Uncharacterized protein</fullName>
    </submittedName>
</protein>
<proteinExistence type="predicted"/>
<feature type="region of interest" description="Disordered" evidence="1">
    <location>
        <begin position="63"/>
        <end position="119"/>
    </location>
</feature>
<evidence type="ECO:0000313" key="3">
    <source>
        <dbReference type="Proteomes" id="UP000663792"/>
    </source>
</evidence>
<accession>A0A938YIZ0</accession>
<feature type="region of interest" description="Disordered" evidence="1">
    <location>
        <begin position="1"/>
        <end position="40"/>
    </location>
</feature>
<organism evidence="2 3">
    <name type="scientific">Nakamurella leprariae</name>
    <dbReference type="NCBI Taxonomy" id="2803911"/>
    <lineage>
        <taxon>Bacteria</taxon>
        <taxon>Bacillati</taxon>
        <taxon>Actinomycetota</taxon>
        <taxon>Actinomycetes</taxon>
        <taxon>Nakamurellales</taxon>
        <taxon>Nakamurellaceae</taxon>
        <taxon>Nakamurella</taxon>
    </lineage>
</organism>
<name>A0A938YIZ0_9ACTN</name>
<sequence>MTDPDAGSGTWPPDDLGIVHEPDPIVGTDDPGITGWTDGPAVDQVTPDVLGAEVEIDLQPVRASIEDPAVDGVPTDGVADPVLGDGRPLAEFDDPTWAPVESLPTPADEPATDPATVEPGTADLDVMARSWSGAAPVSGPPFDPKVATRVLLADLAARAADGEIREAAAIAVWLVAGSAAADPA</sequence>
<feature type="compositionally biased region" description="Low complexity" evidence="1">
    <location>
        <begin position="104"/>
        <end position="116"/>
    </location>
</feature>
<reference evidence="2" key="1">
    <citation type="submission" date="2021-01" db="EMBL/GenBank/DDBJ databases">
        <title>YIM 132084 draft genome.</title>
        <authorList>
            <person name="An D."/>
        </authorList>
    </citation>
    <scope>NUCLEOTIDE SEQUENCE</scope>
    <source>
        <strain evidence="2">YIM 132084</strain>
    </source>
</reference>